<dbReference type="PANTHER" id="PTHR48090:SF7">
    <property type="entry name" value="RFBJ PROTEIN"/>
    <property type="match status" value="1"/>
</dbReference>
<name>A0ABU8LPP5_9MICO</name>
<keyword evidence="3 6" id="KW-0812">Transmembrane</keyword>
<feature type="transmembrane region" description="Helical" evidence="6">
    <location>
        <begin position="263"/>
        <end position="281"/>
    </location>
</feature>
<dbReference type="InterPro" id="IPR029044">
    <property type="entry name" value="Nucleotide-diphossugar_trans"/>
</dbReference>
<keyword evidence="10" id="KW-1185">Reference proteome</keyword>
<protein>
    <submittedName>
        <fullName evidence="9">Glycosyltransferase</fullName>
        <ecNumber evidence="9">2.4.-.-</ecNumber>
    </submittedName>
</protein>
<keyword evidence="9" id="KW-0328">Glycosyltransferase</keyword>
<dbReference type="EC" id="2.4.-.-" evidence="9"/>
<comment type="similarity">
    <text evidence="2">Belongs to the glycosyltransferase 2 family.</text>
</comment>
<evidence type="ECO:0000313" key="10">
    <source>
        <dbReference type="Proteomes" id="UP001366085"/>
    </source>
</evidence>
<feature type="transmembrane region" description="Helical" evidence="6">
    <location>
        <begin position="237"/>
        <end position="257"/>
    </location>
</feature>
<dbReference type="EMBL" id="JBBDGN010000021">
    <property type="protein sequence ID" value="MEJ1092965.1"/>
    <property type="molecule type" value="Genomic_DNA"/>
</dbReference>
<feature type="transmembrane region" description="Helical" evidence="6">
    <location>
        <begin position="301"/>
        <end position="322"/>
    </location>
</feature>
<accession>A0ABU8LPP5</accession>
<dbReference type="GO" id="GO:0016757">
    <property type="term" value="F:glycosyltransferase activity"/>
    <property type="evidence" value="ECO:0007669"/>
    <property type="project" value="UniProtKB-KW"/>
</dbReference>
<evidence type="ECO:0000256" key="2">
    <source>
        <dbReference type="ARBA" id="ARBA00006739"/>
    </source>
</evidence>
<evidence type="ECO:0000256" key="3">
    <source>
        <dbReference type="ARBA" id="ARBA00022692"/>
    </source>
</evidence>
<feature type="transmembrane region" description="Helical" evidence="6">
    <location>
        <begin position="328"/>
        <end position="354"/>
    </location>
</feature>
<reference evidence="9 10" key="1">
    <citation type="submission" date="2024-02" db="EMBL/GenBank/DDBJ databases">
        <authorList>
            <person name="Saticioglu I.B."/>
        </authorList>
    </citation>
    <scope>NUCLEOTIDE SEQUENCE [LARGE SCALE GENOMIC DNA]</scope>
    <source>
        <strain evidence="9 10">Mu-43</strain>
    </source>
</reference>
<evidence type="ECO:0000313" key="9">
    <source>
        <dbReference type="EMBL" id="MEJ1092965.1"/>
    </source>
</evidence>
<keyword evidence="9" id="KW-0808">Transferase</keyword>
<comment type="subcellular location">
    <subcellularLocation>
        <location evidence="1">Membrane</location>
        <topology evidence="1">Multi-pass membrane protein</topology>
    </subcellularLocation>
</comment>
<sequence length="389" mass="42292">MSAAVTVIVPTFNERDNIAELVHEIGAALDGRVAEVLFVDDSTDDTIDEIARVAASASLPVRGIHRVHNDGGLGGAVALGLREAAHDVCIVMDGDLQHPPALLPELVARYERGGADVVAASRYIGGGDSAGLGTAVRFGVSRAATWLTKAMFPRRLWGSTDPMTGYFLVDRTRIDLDGLRPRGFKILLEILVRSDARIAEVPMTFAERRHGSSKASLRQGATFAAHLARLRFGKMSLFAMIGLVGAVANIGIMWLLTQAGMPYIWAAVIGAEATIIGNFVLQERFVFDDVRDDASRLWVRFAASFTFNNVEAALRIPLMALMVESWHISSVVATALSLVVAFFVRFLFHALVVYAPRRRRTDATEPATDTAAQRIIRVIDEQATRPGEL</sequence>
<evidence type="ECO:0000256" key="1">
    <source>
        <dbReference type="ARBA" id="ARBA00004141"/>
    </source>
</evidence>
<evidence type="ECO:0000256" key="5">
    <source>
        <dbReference type="ARBA" id="ARBA00023136"/>
    </source>
</evidence>
<dbReference type="Pfam" id="PF04138">
    <property type="entry name" value="GtrA_DPMS_TM"/>
    <property type="match status" value="1"/>
</dbReference>
<keyword evidence="5 6" id="KW-0472">Membrane</keyword>
<dbReference type="Gene3D" id="3.90.550.10">
    <property type="entry name" value="Spore Coat Polysaccharide Biosynthesis Protein SpsA, Chain A"/>
    <property type="match status" value="1"/>
</dbReference>
<feature type="domain" description="Glycosyltransferase 2-like" evidence="7">
    <location>
        <begin position="6"/>
        <end position="167"/>
    </location>
</feature>
<keyword evidence="4 6" id="KW-1133">Transmembrane helix</keyword>
<dbReference type="SUPFAM" id="SSF53448">
    <property type="entry name" value="Nucleotide-diphospho-sugar transferases"/>
    <property type="match status" value="1"/>
</dbReference>
<evidence type="ECO:0000259" key="8">
    <source>
        <dbReference type="Pfam" id="PF04138"/>
    </source>
</evidence>
<dbReference type="PANTHER" id="PTHR48090">
    <property type="entry name" value="UNDECAPRENYL-PHOSPHATE 4-DEOXY-4-FORMAMIDO-L-ARABINOSE TRANSFERASE-RELATED"/>
    <property type="match status" value="1"/>
</dbReference>
<gene>
    <name evidence="9" type="ORF">WDU93_14855</name>
</gene>
<dbReference type="InterPro" id="IPR050256">
    <property type="entry name" value="Glycosyltransferase_2"/>
</dbReference>
<proteinExistence type="inferred from homology"/>
<organism evidence="9 10">
    <name type="scientific">Microbacterium istanbulense</name>
    <dbReference type="NCBI Taxonomy" id="3122049"/>
    <lineage>
        <taxon>Bacteria</taxon>
        <taxon>Bacillati</taxon>
        <taxon>Actinomycetota</taxon>
        <taxon>Actinomycetes</taxon>
        <taxon>Micrococcales</taxon>
        <taxon>Microbacteriaceae</taxon>
        <taxon>Microbacterium</taxon>
    </lineage>
</organism>
<dbReference type="InterPro" id="IPR007267">
    <property type="entry name" value="GtrA_DPMS_TM"/>
</dbReference>
<feature type="domain" description="GtrA/DPMS transmembrane" evidence="8">
    <location>
        <begin position="238"/>
        <end position="353"/>
    </location>
</feature>
<evidence type="ECO:0000256" key="6">
    <source>
        <dbReference type="SAM" id="Phobius"/>
    </source>
</evidence>
<evidence type="ECO:0000259" key="7">
    <source>
        <dbReference type="Pfam" id="PF00535"/>
    </source>
</evidence>
<dbReference type="Proteomes" id="UP001366085">
    <property type="component" value="Unassembled WGS sequence"/>
</dbReference>
<dbReference type="Pfam" id="PF00535">
    <property type="entry name" value="Glycos_transf_2"/>
    <property type="match status" value="1"/>
</dbReference>
<comment type="caution">
    <text evidence="9">The sequence shown here is derived from an EMBL/GenBank/DDBJ whole genome shotgun (WGS) entry which is preliminary data.</text>
</comment>
<dbReference type="InterPro" id="IPR001173">
    <property type="entry name" value="Glyco_trans_2-like"/>
</dbReference>
<evidence type="ECO:0000256" key="4">
    <source>
        <dbReference type="ARBA" id="ARBA00022989"/>
    </source>
</evidence>